<dbReference type="EMBL" id="CP020557">
    <property type="protein sequence ID" value="ARF68072.1"/>
    <property type="molecule type" value="Genomic_DNA"/>
</dbReference>
<dbReference type="Gene3D" id="3.90.182.10">
    <property type="entry name" value="Toxin - Anthrax Protective Antigen,domain 1"/>
    <property type="match status" value="1"/>
</dbReference>
<dbReference type="InterPro" id="IPR035331">
    <property type="entry name" value="Binary_toxB_3"/>
</dbReference>
<evidence type="ECO:0000256" key="1">
    <source>
        <dbReference type="SAM" id="MobiDB-lite"/>
    </source>
</evidence>
<protein>
    <submittedName>
        <fullName evidence="3">Peptidase</fullName>
    </submittedName>
</protein>
<feature type="region of interest" description="Disordered" evidence="1">
    <location>
        <begin position="281"/>
        <end position="302"/>
    </location>
</feature>
<organism evidence="3 4">
    <name type="scientific">Paenibacillus larvae subsp. pulvifaciens</name>
    <dbReference type="NCBI Taxonomy" id="1477"/>
    <lineage>
        <taxon>Bacteria</taxon>
        <taxon>Bacillati</taxon>
        <taxon>Bacillota</taxon>
        <taxon>Bacilli</taxon>
        <taxon>Bacillales</taxon>
        <taxon>Paenibacillaceae</taxon>
        <taxon>Paenibacillus</taxon>
    </lineage>
</organism>
<dbReference type="InterPro" id="IPR035992">
    <property type="entry name" value="Ricin_B-like_lectins"/>
</dbReference>
<dbReference type="Gene3D" id="3.10.20.110">
    <property type="match status" value="1"/>
</dbReference>
<dbReference type="Pfam" id="PF03495">
    <property type="entry name" value="Binary_toxB"/>
    <property type="match status" value="1"/>
</dbReference>
<dbReference type="GO" id="GO:0051260">
    <property type="term" value="P:protein homooligomerization"/>
    <property type="evidence" value="ECO:0007669"/>
    <property type="project" value="InterPro"/>
</dbReference>
<dbReference type="Pfam" id="PF17475">
    <property type="entry name" value="Binary_toxB_2"/>
    <property type="match status" value="1"/>
</dbReference>
<dbReference type="InterPro" id="IPR037149">
    <property type="entry name" value="PA_heptamer_dom_sf"/>
</dbReference>
<dbReference type="InterPro" id="IPR035088">
    <property type="entry name" value="PA_Ca-bd"/>
</dbReference>
<dbReference type="InterPro" id="IPR027439">
    <property type="entry name" value="PA_heptamer_dom"/>
</dbReference>
<dbReference type="SUPFAM" id="SSF50370">
    <property type="entry name" value="Ricin B-like lectins"/>
    <property type="match status" value="1"/>
</dbReference>
<dbReference type="PRINTS" id="PR01391">
    <property type="entry name" value="BINARYTOXINB"/>
</dbReference>
<dbReference type="InterPro" id="IPR011658">
    <property type="entry name" value="PA14_dom"/>
</dbReference>
<feature type="compositionally biased region" description="Low complexity" evidence="1">
    <location>
        <begin position="282"/>
        <end position="300"/>
    </location>
</feature>
<evidence type="ECO:0000259" key="2">
    <source>
        <dbReference type="SMART" id="SM00758"/>
    </source>
</evidence>
<gene>
    <name evidence="3" type="ORF">B7C51_09885</name>
</gene>
<sequence>MKEISRTGDNQQDQQVLKSVGQFFYGENLDEPAFVSGHGINGFKIDPGQLKGADLKKKVKSARWIADFTPKQTGLYTFITGSNPYTHMFVDGKELKDNEITLTEGEHYSFVIVYFGNPEVEQEDLFQFEVKYTCNKQETQEIAAEDFSIPKKVSFDSLPPGIVPGTEGNEEKLKDTDEDGIYDEWEINGYTVVNHVVYPWPDNTTEEGKKKEEQYKKKGYKKYVSNPYESHTAGDPYSDLEKASGSIDRNINKVAWDPLVAAYPSITVGMERLVLSDNKEFSSSSGKSISRETSSSSSASNTEGIDVSAGFSLFQGFSGSVTGHYSHTSTHTVNSAQTSGQDWSEQLGLNAAQAAYVNANIRYYNTGTAPVYKFIPTTNLVLGKETIATITGQMNQEAFSLPPDQTYPRRHLHAIALNTLDQFSSTPISMNINQVDRLENGEKLKLETTQFQGAFAKRDPAGGQVVIEENEWANYIPQIESVTTGILIDIKGGPMMERRIAAKAPDNPNDLTPELTLGQALIKSIGAYKDGENWYFKNEYTDEAHILSPNLVHFIYDRKTEKKIKKELERNKNIKNIYDMTIRPGMNIQISVPVVWDDFKNKNGNWDGGSYDQTNGLNNGSCYKIEPNKEVTYKIRLDANSKYLISMDVKGNGTGKVTVGTELMTREFNTPKEYNRQKVMFEAFEVPIEEIIISTNSTQSIYIDNFSIVKIGDAWDKLKEENKDFSKTYDQKDIYFASTDLEKYITNYKDEAIINKWVSDYKQEFKLEYYQNRGAFFIGDEQAEKVLTWDRKNQKLIFMKNMGIDRQLWFFKKGQKGFNIVSAADRSKVLDYDIEKPHNLIPIQIATLDEVKDSQYFLLREL</sequence>
<dbReference type="Proteomes" id="UP000192727">
    <property type="component" value="Chromosome"/>
</dbReference>
<dbReference type="InterPro" id="IPR003896">
    <property type="entry name" value="Bacterial_exotoxin_B"/>
</dbReference>
<dbReference type="Gene3D" id="2.60.120.240">
    <property type="entry name" value="Protective antigen, heptamerisation domain"/>
    <property type="match status" value="1"/>
</dbReference>
<name>A0A1V0USW0_9BACL</name>
<dbReference type="SMART" id="SM00758">
    <property type="entry name" value="PA14"/>
    <property type="match status" value="1"/>
</dbReference>
<proteinExistence type="predicted"/>
<dbReference type="RefSeq" id="WP_083039867.1">
    <property type="nucleotide sequence ID" value="NZ_CP020557.1"/>
</dbReference>
<reference evidence="3 4" key="1">
    <citation type="submission" date="2017-03" db="EMBL/GenBank/DDBJ databases">
        <title>Paenibacillus larvae genome sequencing.</title>
        <authorList>
            <person name="Dingman D.W."/>
        </authorList>
    </citation>
    <scope>NUCLEOTIDE SEQUENCE [LARGE SCALE GENOMIC DNA]</scope>
    <source>
        <strain evidence="3 4">SAG 10367</strain>
    </source>
</reference>
<dbReference type="Pfam" id="PF17476">
    <property type="entry name" value="Binary_toxB_3"/>
    <property type="match status" value="1"/>
</dbReference>
<dbReference type="SUPFAM" id="SSF56988">
    <property type="entry name" value="Anthrax protective antigen"/>
    <property type="match status" value="1"/>
</dbReference>
<accession>A0A1V0USW0</accession>
<dbReference type="AlphaFoldDB" id="A0A1V0USW0"/>
<evidence type="ECO:0000313" key="3">
    <source>
        <dbReference type="EMBL" id="ARF68072.1"/>
    </source>
</evidence>
<dbReference type="Gene3D" id="2.80.10.50">
    <property type="match status" value="1"/>
</dbReference>
<dbReference type="GO" id="GO:0005576">
    <property type="term" value="C:extracellular region"/>
    <property type="evidence" value="ECO:0007669"/>
    <property type="project" value="InterPro"/>
</dbReference>
<evidence type="ECO:0000313" key="4">
    <source>
        <dbReference type="Proteomes" id="UP000192727"/>
    </source>
</evidence>
<feature type="domain" description="PA14" evidence="2">
    <location>
        <begin position="13"/>
        <end position="145"/>
    </location>
</feature>